<dbReference type="PROSITE" id="PS51755">
    <property type="entry name" value="OMPR_PHOB"/>
    <property type="match status" value="1"/>
</dbReference>
<feature type="domain" description="Response regulatory" evidence="9">
    <location>
        <begin position="5"/>
        <end position="119"/>
    </location>
</feature>
<evidence type="ECO:0000256" key="5">
    <source>
        <dbReference type="ARBA" id="ARBA00023125"/>
    </source>
</evidence>
<keyword evidence="12" id="KW-1185">Reference proteome</keyword>
<keyword evidence="4" id="KW-0805">Transcription regulation</keyword>
<dbReference type="Proteomes" id="UP001225034">
    <property type="component" value="Unassembled WGS sequence"/>
</dbReference>
<evidence type="ECO:0000256" key="6">
    <source>
        <dbReference type="ARBA" id="ARBA00023163"/>
    </source>
</evidence>
<evidence type="ECO:0000256" key="2">
    <source>
        <dbReference type="ARBA" id="ARBA00022553"/>
    </source>
</evidence>
<dbReference type="InterPro" id="IPR011006">
    <property type="entry name" value="CheY-like_superfamily"/>
</dbReference>
<dbReference type="CDD" id="cd00383">
    <property type="entry name" value="trans_reg_C"/>
    <property type="match status" value="1"/>
</dbReference>
<keyword evidence="6" id="KW-0804">Transcription</keyword>
<keyword evidence="3" id="KW-0902">Two-component regulatory system</keyword>
<dbReference type="InterPro" id="IPR001789">
    <property type="entry name" value="Sig_transdc_resp-reg_receiver"/>
</dbReference>
<dbReference type="PROSITE" id="PS50110">
    <property type="entry name" value="RESPONSE_REGULATORY"/>
    <property type="match status" value="1"/>
</dbReference>
<dbReference type="SUPFAM" id="SSF52172">
    <property type="entry name" value="CheY-like"/>
    <property type="match status" value="1"/>
</dbReference>
<feature type="modified residue" description="4-aspartylphosphate" evidence="7">
    <location>
        <position position="55"/>
    </location>
</feature>
<dbReference type="Pfam" id="PF00072">
    <property type="entry name" value="Response_reg"/>
    <property type="match status" value="1"/>
</dbReference>
<dbReference type="EMBL" id="JAUSUA010000001">
    <property type="protein sequence ID" value="MDQ0205442.1"/>
    <property type="molecule type" value="Genomic_DNA"/>
</dbReference>
<accession>A0ABT9YCA2</accession>
<feature type="domain" description="OmpR/PhoB-type" evidence="10">
    <location>
        <begin position="140"/>
        <end position="239"/>
    </location>
</feature>
<comment type="subcellular location">
    <subcellularLocation>
        <location evidence="1">Cytoplasm</location>
    </subcellularLocation>
</comment>
<evidence type="ECO:0000256" key="1">
    <source>
        <dbReference type="ARBA" id="ARBA00004496"/>
    </source>
</evidence>
<organism evidence="11 12">
    <name type="scientific">Alkalicoccobacillus murimartini</name>
    <dbReference type="NCBI Taxonomy" id="171685"/>
    <lineage>
        <taxon>Bacteria</taxon>
        <taxon>Bacillati</taxon>
        <taxon>Bacillota</taxon>
        <taxon>Bacilli</taxon>
        <taxon>Bacillales</taxon>
        <taxon>Bacillaceae</taxon>
        <taxon>Alkalicoccobacillus</taxon>
    </lineage>
</organism>
<evidence type="ECO:0000256" key="4">
    <source>
        <dbReference type="ARBA" id="ARBA00023015"/>
    </source>
</evidence>
<evidence type="ECO:0000256" key="7">
    <source>
        <dbReference type="PROSITE-ProRule" id="PRU00169"/>
    </source>
</evidence>
<dbReference type="Pfam" id="PF00486">
    <property type="entry name" value="Trans_reg_C"/>
    <property type="match status" value="1"/>
</dbReference>
<evidence type="ECO:0000313" key="12">
    <source>
        <dbReference type="Proteomes" id="UP001225034"/>
    </source>
</evidence>
<gene>
    <name evidence="11" type="ORF">J2S05_000216</name>
</gene>
<dbReference type="SUPFAM" id="SSF46894">
    <property type="entry name" value="C-terminal effector domain of the bipartite response regulators"/>
    <property type="match status" value="1"/>
</dbReference>
<evidence type="ECO:0000256" key="8">
    <source>
        <dbReference type="PROSITE-ProRule" id="PRU01091"/>
    </source>
</evidence>
<keyword evidence="5 8" id="KW-0238">DNA-binding</keyword>
<feature type="DNA-binding region" description="OmpR/PhoB-type" evidence="8">
    <location>
        <begin position="140"/>
        <end position="239"/>
    </location>
</feature>
<dbReference type="Gene3D" id="1.10.10.10">
    <property type="entry name" value="Winged helix-like DNA-binding domain superfamily/Winged helix DNA-binding domain"/>
    <property type="match status" value="1"/>
</dbReference>
<comment type="caution">
    <text evidence="11">The sequence shown here is derived from an EMBL/GenBank/DDBJ whole genome shotgun (WGS) entry which is preliminary data.</text>
</comment>
<dbReference type="SMART" id="SM00448">
    <property type="entry name" value="REC"/>
    <property type="match status" value="1"/>
</dbReference>
<dbReference type="InterPro" id="IPR001867">
    <property type="entry name" value="OmpR/PhoB-type_DNA-bd"/>
</dbReference>
<proteinExistence type="predicted"/>
<dbReference type="InterPro" id="IPR036388">
    <property type="entry name" value="WH-like_DNA-bd_sf"/>
</dbReference>
<dbReference type="SMART" id="SM00862">
    <property type="entry name" value="Trans_reg_C"/>
    <property type="match status" value="1"/>
</dbReference>
<reference evidence="11 12" key="1">
    <citation type="submission" date="2023-07" db="EMBL/GenBank/DDBJ databases">
        <title>Genomic Encyclopedia of Type Strains, Phase IV (KMG-IV): sequencing the most valuable type-strain genomes for metagenomic binning, comparative biology and taxonomic classification.</title>
        <authorList>
            <person name="Goeker M."/>
        </authorList>
    </citation>
    <scope>NUCLEOTIDE SEQUENCE [LARGE SCALE GENOMIC DNA]</scope>
    <source>
        <strain evidence="11 12">DSM 19154</strain>
    </source>
</reference>
<evidence type="ECO:0000256" key="3">
    <source>
        <dbReference type="ARBA" id="ARBA00023012"/>
    </source>
</evidence>
<dbReference type="Gene3D" id="3.40.50.2300">
    <property type="match status" value="1"/>
</dbReference>
<keyword evidence="2 7" id="KW-0597">Phosphoprotein</keyword>
<dbReference type="GO" id="GO:0003677">
    <property type="term" value="F:DNA binding"/>
    <property type="evidence" value="ECO:0007669"/>
    <property type="project" value="UniProtKB-KW"/>
</dbReference>
<dbReference type="CDD" id="cd17574">
    <property type="entry name" value="REC_OmpR"/>
    <property type="match status" value="1"/>
</dbReference>
<evidence type="ECO:0000259" key="10">
    <source>
        <dbReference type="PROSITE" id="PS51755"/>
    </source>
</evidence>
<dbReference type="Gene3D" id="6.10.250.690">
    <property type="match status" value="1"/>
</dbReference>
<dbReference type="InterPro" id="IPR039420">
    <property type="entry name" value="WalR-like"/>
</dbReference>
<evidence type="ECO:0000313" key="11">
    <source>
        <dbReference type="EMBL" id="MDQ0205442.1"/>
    </source>
</evidence>
<dbReference type="RefSeq" id="WP_306979136.1">
    <property type="nucleotide sequence ID" value="NZ_JAUSUA010000001.1"/>
</dbReference>
<dbReference type="InterPro" id="IPR016032">
    <property type="entry name" value="Sig_transdc_resp-reg_C-effctor"/>
</dbReference>
<dbReference type="PANTHER" id="PTHR48111:SF52">
    <property type="entry name" value="TRANSCRIPTIONAL REGULATORY PROTEIN YVRH"/>
    <property type="match status" value="1"/>
</dbReference>
<name>A0ABT9YCA2_9BACI</name>
<protein>
    <submittedName>
        <fullName evidence="11">DNA-binding response OmpR family regulator</fullName>
    </submittedName>
</protein>
<sequence>MNQATILIVDDEQSIVTMLETTLHKEGCKHVYKAYTGKEALALVQRVKFDFIVLDVMLPDTTGFDLCPIIRTHTNAYILFLTAKVSDLDKLTGFAIGADDYITKPFNPLEIAARIKARIRRTGKNTNNELEAMTPTPVESGLFSFGNFTIDERAGELKVGGKLTNCPAQVFHLLVHFCKHPNQVFSKEQLFSSVWGADVFLDDNTVMVHIRRLRERIEVDPGNPKQLITVRGLGYKLLKEPRHENN</sequence>
<dbReference type="PANTHER" id="PTHR48111">
    <property type="entry name" value="REGULATOR OF RPOS"/>
    <property type="match status" value="1"/>
</dbReference>
<evidence type="ECO:0000259" key="9">
    <source>
        <dbReference type="PROSITE" id="PS50110"/>
    </source>
</evidence>